<proteinExistence type="inferred from homology"/>
<dbReference type="CDD" id="cd08648">
    <property type="entry name" value="FMT_core_Formyl-FH4-Hydrolase_C"/>
    <property type="match status" value="1"/>
</dbReference>
<dbReference type="EC" id="3.5.1.10" evidence="3 4"/>
<dbReference type="CDD" id="cd04875">
    <property type="entry name" value="ACT_F4HF-DF"/>
    <property type="match status" value="1"/>
</dbReference>
<evidence type="ECO:0000259" key="5">
    <source>
        <dbReference type="Pfam" id="PF00551"/>
    </source>
</evidence>
<dbReference type="PIRSF" id="PIRSF036480">
    <property type="entry name" value="FormyFH4_hydr"/>
    <property type="match status" value="1"/>
</dbReference>
<dbReference type="RefSeq" id="WP_036187334.1">
    <property type="nucleotide sequence ID" value="NZ_JMQN01000029.1"/>
</dbReference>
<keyword evidence="7" id="KW-1185">Reference proteome</keyword>
<dbReference type="Gene3D" id="3.30.70.260">
    <property type="match status" value="1"/>
</dbReference>
<dbReference type="HAMAP" id="MF_01927">
    <property type="entry name" value="PurU"/>
    <property type="match status" value="1"/>
</dbReference>
<dbReference type="InterPro" id="IPR002376">
    <property type="entry name" value="Formyl_transf_N"/>
</dbReference>
<dbReference type="NCBIfam" id="NF004684">
    <property type="entry name" value="PRK06027.1"/>
    <property type="match status" value="1"/>
</dbReference>
<name>A0A081FYX9_9GAMM</name>
<dbReference type="OrthoDB" id="9806170at2"/>
<dbReference type="InterPro" id="IPR041729">
    <property type="entry name" value="Formyl-FH4-Hydrolase_C"/>
</dbReference>
<dbReference type="GO" id="GO:0006730">
    <property type="term" value="P:one-carbon metabolic process"/>
    <property type="evidence" value="ECO:0007669"/>
    <property type="project" value="UniProtKB-KW"/>
</dbReference>
<dbReference type="InterPro" id="IPR036477">
    <property type="entry name" value="Formyl_transf_N_sf"/>
</dbReference>
<keyword evidence="1 3" id="KW-0554">One-carbon metabolism</keyword>
<dbReference type="InterPro" id="IPR044074">
    <property type="entry name" value="PurU_ACT"/>
</dbReference>
<dbReference type="eggNOG" id="COG0788">
    <property type="taxonomic scope" value="Bacteria"/>
</dbReference>
<dbReference type="STRING" id="1232683.ADIMK_2036"/>
<dbReference type="InterPro" id="IPR004810">
    <property type="entry name" value="PurU"/>
</dbReference>
<evidence type="ECO:0000313" key="6">
    <source>
        <dbReference type="EMBL" id="KEA63734.1"/>
    </source>
</evidence>
<dbReference type="PATRIC" id="fig|1232683.4.peg.1995"/>
<dbReference type="PANTHER" id="PTHR42706">
    <property type="entry name" value="FORMYLTETRAHYDROFOLATE DEFORMYLASE"/>
    <property type="match status" value="1"/>
</dbReference>
<dbReference type="NCBIfam" id="TIGR00655">
    <property type="entry name" value="PurU"/>
    <property type="match status" value="1"/>
</dbReference>
<dbReference type="PRINTS" id="PR01575">
    <property type="entry name" value="FFH4HYDRLASE"/>
</dbReference>
<comment type="catalytic activity">
    <reaction evidence="3">
        <text>(6R)-10-formyltetrahydrofolate + H2O = (6S)-5,6,7,8-tetrahydrofolate + formate + H(+)</text>
        <dbReference type="Rhea" id="RHEA:19833"/>
        <dbReference type="ChEBI" id="CHEBI:15377"/>
        <dbReference type="ChEBI" id="CHEBI:15378"/>
        <dbReference type="ChEBI" id="CHEBI:15740"/>
        <dbReference type="ChEBI" id="CHEBI:57453"/>
        <dbReference type="ChEBI" id="CHEBI:195366"/>
        <dbReference type="EC" id="3.5.1.10"/>
    </reaction>
</comment>
<dbReference type="AlphaFoldDB" id="A0A081FYX9"/>
<keyword evidence="2 3" id="KW-0378">Hydrolase</keyword>
<reference evidence="6 7" key="1">
    <citation type="submission" date="2014-04" db="EMBL/GenBank/DDBJ databases">
        <title>Marinobacterium kochiensis sp. nov., isolated from sediment sample collected from Kochi backwaters in Kerala, India.</title>
        <authorList>
            <person name="Singh A."/>
            <person name="Pinnaka A.K."/>
        </authorList>
    </citation>
    <scope>NUCLEOTIDE SEQUENCE [LARGE SCALE GENOMIC DNA]</scope>
    <source>
        <strain evidence="6 7">AK27</strain>
    </source>
</reference>
<protein>
    <recommendedName>
        <fullName evidence="3 4">Formyltetrahydrofolate deformylase</fullName>
        <ecNumber evidence="3 4">3.5.1.10</ecNumber>
    </recommendedName>
    <alternativeName>
        <fullName evidence="3">Formyl-FH(4) hydrolase</fullName>
    </alternativeName>
</protein>
<dbReference type="Proteomes" id="UP000028252">
    <property type="component" value="Unassembled WGS sequence"/>
</dbReference>
<dbReference type="EMBL" id="JMQN01000029">
    <property type="protein sequence ID" value="KEA63734.1"/>
    <property type="molecule type" value="Genomic_DNA"/>
</dbReference>
<evidence type="ECO:0000256" key="1">
    <source>
        <dbReference type="ARBA" id="ARBA00022563"/>
    </source>
</evidence>
<dbReference type="GO" id="GO:0008864">
    <property type="term" value="F:formyltetrahydrofolate deformylase activity"/>
    <property type="evidence" value="ECO:0007669"/>
    <property type="project" value="UniProtKB-UniRule"/>
</dbReference>
<dbReference type="UniPathway" id="UPA00074">
    <property type="reaction ID" value="UER00170"/>
</dbReference>
<feature type="active site" evidence="3">
    <location>
        <position position="235"/>
    </location>
</feature>
<comment type="similarity">
    <text evidence="3">Belongs to the PurU family.</text>
</comment>
<dbReference type="SUPFAM" id="SSF53328">
    <property type="entry name" value="Formyltransferase"/>
    <property type="match status" value="1"/>
</dbReference>
<keyword evidence="3" id="KW-0658">Purine biosynthesis</keyword>
<comment type="pathway">
    <text evidence="3">Purine metabolism; IMP biosynthesis via de novo pathway; formate from 10-formyl-5,6,7,8-tetrahydrofolate: step 1/1.</text>
</comment>
<dbReference type="Pfam" id="PF00551">
    <property type="entry name" value="Formyl_trans_N"/>
    <property type="match status" value="1"/>
</dbReference>
<feature type="domain" description="Formyl transferase N-terminal" evidence="5">
    <location>
        <begin position="96"/>
        <end position="271"/>
    </location>
</feature>
<organism evidence="6 7">
    <name type="scientific">Marinobacterium lacunae</name>
    <dbReference type="NCBI Taxonomy" id="1232683"/>
    <lineage>
        <taxon>Bacteria</taxon>
        <taxon>Pseudomonadati</taxon>
        <taxon>Pseudomonadota</taxon>
        <taxon>Gammaproteobacteria</taxon>
        <taxon>Oceanospirillales</taxon>
        <taxon>Oceanospirillaceae</taxon>
        <taxon>Marinobacterium</taxon>
    </lineage>
</organism>
<comment type="caution">
    <text evidence="6">The sequence shown here is derived from an EMBL/GenBank/DDBJ whole genome shotgun (WGS) entry which is preliminary data.</text>
</comment>
<gene>
    <name evidence="3" type="primary">purU</name>
    <name evidence="6" type="ORF">ADIMK_2036</name>
</gene>
<evidence type="ECO:0000256" key="3">
    <source>
        <dbReference type="HAMAP-Rule" id="MF_01927"/>
    </source>
</evidence>
<sequence>MSSLPDSWIFTASCPSRLGTVDVVTRFMAESKNYINEIHSFDDRVSERFFIRIEFQPQGEAFSCDTFKASFDEQFAPRAAEFSMEWNLTEPGHRERVAILVSKFDHCLNDLLFRHRTGQLNIEVPVIISNHPDLKHLAEWHGIPYYHLPITPDTKPQQEAQILELLEQYNIDLVVLARYMQVLSPEMCEALDGWAINIHHSLLPGFKGARPYHQAWEKGVKMVGATAHYVNNDLDEGPIITQGIQSVDHAHYPEDLVSKGQDIERITLFNAVRYHVEKRVFLSGKRTVVFSN</sequence>
<evidence type="ECO:0000313" key="7">
    <source>
        <dbReference type="Proteomes" id="UP000028252"/>
    </source>
</evidence>
<dbReference type="GO" id="GO:0006189">
    <property type="term" value="P:'de novo' IMP biosynthetic process"/>
    <property type="evidence" value="ECO:0007669"/>
    <property type="project" value="UniProtKB-UniRule"/>
</dbReference>
<dbReference type="PANTHER" id="PTHR42706:SF1">
    <property type="entry name" value="FORMYLTETRAHYDROFOLATE DEFORMYLASE 2, MITOCHONDRIAL"/>
    <property type="match status" value="1"/>
</dbReference>
<dbReference type="Gene3D" id="3.40.50.170">
    <property type="entry name" value="Formyl transferase, N-terminal domain"/>
    <property type="match status" value="1"/>
</dbReference>
<accession>A0A081FYX9</accession>
<evidence type="ECO:0000256" key="2">
    <source>
        <dbReference type="ARBA" id="ARBA00022801"/>
    </source>
</evidence>
<comment type="function">
    <text evidence="3">Catalyzes the hydrolysis of 10-formyltetrahydrofolate (formyl-FH4) to formate and tetrahydrofolate (FH4).</text>
</comment>
<evidence type="ECO:0000256" key="4">
    <source>
        <dbReference type="NCBIfam" id="TIGR00655"/>
    </source>
</evidence>